<reference evidence="3 4" key="1">
    <citation type="submission" date="2018-07" db="EMBL/GenBank/DDBJ databases">
        <title>Genomic Encyclopedia of Type Strains, Phase III (KMG-III): the genomes of soil and plant-associated and newly described type strains.</title>
        <authorList>
            <person name="Whitman W."/>
        </authorList>
    </citation>
    <scope>NUCLEOTIDE SEQUENCE [LARGE SCALE GENOMIC DNA]</scope>
    <source>
        <strain evidence="3 4">CECT 7287</strain>
    </source>
</reference>
<proteinExistence type="predicted"/>
<dbReference type="PROSITE" id="PS51257">
    <property type="entry name" value="PROKAR_LIPOPROTEIN"/>
    <property type="match status" value="1"/>
</dbReference>
<keyword evidence="2" id="KW-0732">Signal</keyword>
<evidence type="ECO:0000313" key="3">
    <source>
        <dbReference type="EMBL" id="RED65227.1"/>
    </source>
</evidence>
<feature type="signal peptide" evidence="2">
    <location>
        <begin position="1"/>
        <end position="20"/>
    </location>
</feature>
<feature type="compositionally biased region" description="Polar residues" evidence="1">
    <location>
        <begin position="26"/>
        <end position="41"/>
    </location>
</feature>
<dbReference type="OrthoDB" id="9787283at2"/>
<dbReference type="Gene3D" id="3.40.190.10">
    <property type="entry name" value="Periplasmic binding protein-like II"/>
    <property type="match status" value="3"/>
</dbReference>
<comment type="caution">
    <text evidence="3">The sequence shown here is derived from an EMBL/GenBank/DDBJ whole genome shotgun (WGS) entry which is preliminary data.</text>
</comment>
<evidence type="ECO:0000256" key="2">
    <source>
        <dbReference type="SAM" id="SignalP"/>
    </source>
</evidence>
<organism evidence="3 4">
    <name type="scientific">Cohnella phaseoli</name>
    <dbReference type="NCBI Taxonomy" id="456490"/>
    <lineage>
        <taxon>Bacteria</taxon>
        <taxon>Bacillati</taxon>
        <taxon>Bacillota</taxon>
        <taxon>Bacilli</taxon>
        <taxon>Bacillales</taxon>
        <taxon>Paenibacillaceae</taxon>
        <taxon>Cohnella</taxon>
    </lineage>
</organism>
<dbReference type="CDD" id="cd13580">
    <property type="entry name" value="PBP2_AlgQ_like_1"/>
    <property type="match status" value="1"/>
</dbReference>
<dbReference type="RefSeq" id="WP_116063149.1">
    <property type="nucleotide sequence ID" value="NZ_QRDZ01000021.1"/>
</dbReference>
<dbReference type="EMBL" id="QRDZ01000021">
    <property type="protein sequence ID" value="RED65227.1"/>
    <property type="molecule type" value="Genomic_DNA"/>
</dbReference>
<protein>
    <submittedName>
        <fullName evidence="3">Putative aldouronate transport system substrate-binding protein</fullName>
    </submittedName>
</protein>
<dbReference type="AlphaFoldDB" id="A0A3D9IU96"/>
<feature type="compositionally biased region" description="Low complexity" evidence="1">
    <location>
        <begin position="42"/>
        <end position="57"/>
    </location>
</feature>
<gene>
    <name evidence="3" type="ORF">DFP98_121118</name>
</gene>
<evidence type="ECO:0000256" key="1">
    <source>
        <dbReference type="SAM" id="MobiDB-lite"/>
    </source>
</evidence>
<dbReference type="Proteomes" id="UP000256977">
    <property type="component" value="Unassembled WGS sequence"/>
</dbReference>
<keyword evidence="4" id="KW-1185">Reference proteome</keyword>
<accession>A0A3D9IU96</accession>
<dbReference type="InterPro" id="IPR050490">
    <property type="entry name" value="Bact_solute-bd_prot1"/>
</dbReference>
<dbReference type="PANTHER" id="PTHR43649">
    <property type="entry name" value="ARABINOSE-BINDING PROTEIN-RELATED"/>
    <property type="match status" value="1"/>
</dbReference>
<dbReference type="PANTHER" id="PTHR43649:SF12">
    <property type="entry name" value="DIACETYLCHITOBIOSE BINDING PROTEIN DASA"/>
    <property type="match status" value="1"/>
</dbReference>
<dbReference type="SUPFAM" id="SSF53850">
    <property type="entry name" value="Periplasmic binding protein-like II"/>
    <property type="match status" value="1"/>
</dbReference>
<feature type="chain" id="PRO_5017767214" evidence="2">
    <location>
        <begin position="21"/>
        <end position="565"/>
    </location>
</feature>
<sequence length="565" mass="63085">MKRSILTALLLGLIGSVLLAACSNNNSPSNETGKASPTGTNPASETASSGASETAPADLPAKFDPPVEMSYVSYQFATLKYDKGDDVNNNVWTRMLKDEYGIIANNLWEVPYAQYLQKTDLMIASGDIPDFFVASPTQLRQLYDADMIEDLTDIYANYAPELVRKVQDAAGDYPRKAATIDGKLMGIPFTGVLRESVNGLWVRMDWVKKLGLPEPKTFEDFIALADAFANQDPDGNNKKDTIGLGLDKDLAMTAPFMNTMHAYKSIWTKDADGKLVYSSTLPAMKEALMKLNEMYEKGILDREFVVKDPTKLFEDVTANKVGMFYSAGTAGAYPLQGSKDNDPNVEWKMFPLPAYDDKPGKFQTELDVFHGFWVVKKGAKNPEALLRILEQWLAKFYFNNSDEAHKQFVSGADNDTIWMESPAKMYMPTRNRDFYLLVNEVLAGKTDQSTVPPGVRDILGMIEKYKAGDNQFWGQNLIYGEGGSMGVADYYINNNLYVQNEFITAPLQIMVDRGTNLTKLELDAFTKIITGNQPIDSFDKFVTDWKKQGGDEITEAINEWYTANQ</sequence>
<evidence type="ECO:0000313" key="4">
    <source>
        <dbReference type="Proteomes" id="UP000256977"/>
    </source>
</evidence>
<name>A0A3D9IU96_9BACL</name>
<feature type="region of interest" description="Disordered" evidence="1">
    <location>
        <begin position="26"/>
        <end position="61"/>
    </location>
</feature>